<sequence length="261" mass="27872">MTVAGQRVLITGANRGIGRELALGLAGHGWEIGLLGRDEEALERVARECRERGRAAVSAVADVVDRDAVDAAVERVATALGGLDLLVNNAGVIEPAEQDFVSADLEETWRVMEVNVRGPMVVSHAALRRMLPAGGGRIVNINSGAGHKVMTAYTGYAVSKGALMRLTTQLDAQYRDRGIYVFDVAPGHVKTDMTAPMPMHAGRTDWTPPQAVVDLVAGIGSGRLDELAGRYVRAGADTVEALLERRAEIVERDARALRLSS</sequence>
<name>A0A329QFV7_9ACTN</name>
<evidence type="ECO:0000256" key="1">
    <source>
        <dbReference type="ARBA" id="ARBA00006484"/>
    </source>
</evidence>
<dbReference type="PRINTS" id="PR00081">
    <property type="entry name" value="GDHRDH"/>
</dbReference>
<dbReference type="PANTHER" id="PTHR44196">
    <property type="entry name" value="DEHYDROGENASE/REDUCTASE SDR FAMILY MEMBER 7B"/>
    <property type="match status" value="1"/>
</dbReference>
<dbReference type="InterPro" id="IPR036291">
    <property type="entry name" value="NAD(P)-bd_dom_sf"/>
</dbReference>
<dbReference type="Gene3D" id="3.40.50.720">
    <property type="entry name" value="NAD(P)-binding Rossmann-like Domain"/>
    <property type="match status" value="1"/>
</dbReference>
<dbReference type="PRINTS" id="PR00080">
    <property type="entry name" value="SDRFAMILY"/>
</dbReference>
<dbReference type="GO" id="GO:0016491">
    <property type="term" value="F:oxidoreductase activity"/>
    <property type="evidence" value="ECO:0007669"/>
    <property type="project" value="UniProtKB-KW"/>
</dbReference>
<dbReference type="AlphaFoldDB" id="A0A329QFV7"/>
<dbReference type="InterPro" id="IPR002347">
    <property type="entry name" value="SDR_fam"/>
</dbReference>
<dbReference type="Pfam" id="PF00106">
    <property type="entry name" value="adh_short"/>
    <property type="match status" value="1"/>
</dbReference>
<accession>A0A329QFV7</accession>
<dbReference type="PANTHER" id="PTHR44196:SF1">
    <property type="entry name" value="DEHYDROGENASE_REDUCTASE SDR FAMILY MEMBER 7B"/>
    <property type="match status" value="1"/>
</dbReference>
<organism evidence="4 5">
    <name type="scientific">Phytoactinopolyspora halophila</name>
    <dbReference type="NCBI Taxonomy" id="1981511"/>
    <lineage>
        <taxon>Bacteria</taxon>
        <taxon>Bacillati</taxon>
        <taxon>Actinomycetota</taxon>
        <taxon>Actinomycetes</taxon>
        <taxon>Jiangellales</taxon>
        <taxon>Jiangellaceae</taxon>
        <taxon>Phytoactinopolyspora</taxon>
    </lineage>
</organism>
<dbReference type="CDD" id="cd05233">
    <property type="entry name" value="SDR_c"/>
    <property type="match status" value="1"/>
</dbReference>
<comment type="caution">
    <text evidence="4">The sequence shown here is derived from an EMBL/GenBank/DDBJ whole genome shotgun (WGS) entry which is preliminary data.</text>
</comment>
<keyword evidence="2" id="KW-0560">Oxidoreductase</keyword>
<dbReference type="EMBL" id="QMIG01000021">
    <property type="protein sequence ID" value="RAW11200.1"/>
    <property type="molecule type" value="Genomic_DNA"/>
</dbReference>
<protein>
    <submittedName>
        <fullName evidence="4">Short-chain dehydrogenase</fullName>
    </submittedName>
</protein>
<evidence type="ECO:0000256" key="3">
    <source>
        <dbReference type="RuleBase" id="RU000363"/>
    </source>
</evidence>
<dbReference type="RefSeq" id="WP_112259525.1">
    <property type="nucleotide sequence ID" value="NZ_QMIG01000021.1"/>
</dbReference>
<dbReference type="GO" id="GO:0016020">
    <property type="term" value="C:membrane"/>
    <property type="evidence" value="ECO:0007669"/>
    <property type="project" value="TreeGrafter"/>
</dbReference>
<evidence type="ECO:0000313" key="4">
    <source>
        <dbReference type="EMBL" id="RAW11200.1"/>
    </source>
</evidence>
<proteinExistence type="inferred from homology"/>
<dbReference type="OrthoDB" id="9781117at2"/>
<comment type="similarity">
    <text evidence="1 3">Belongs to the short-chain dehydrogenases/reductases (SDR) family.</text>
</comment>
<keyword evidence="5" id="KW-1185">Reference proteome</keyword>
<dbReference type="SUPFAM" id="SSF51735">
    <property type="entry name" value="NAD(P)-binding Rossmann-fold domains"/>
    <property type="match status" value="1"/>
</dbReference>
<gene>
    <name evidence="4" type="ORF">DPM12_16885</name>
</gene>
<dbReference type="Proteomes" id="UP000250462">
    <property type="component" value="Unassembled WGS sequence"/>
</dbReference>
<evidence type="ECO:0000313" key="5">
    <source>
        <dbReference type="Proteomes" id="UP000250462"/>
    </source>
</evidence>
<reference evidence="4 5" key="1">
    <citation type="submission" date="2018-06" db="EMBL/GenBank/DDBJ databases">
        <title>Phytoactinopolyspora halophila sp. nov., a novel halophilic actinomycete isolated from a saline soil in China.</title>
        <authorList>
            <person name="Tang S.-K."/>
        </authorList>
    </citation>
    <scope>NUCLEOTIDE SEQUENCE [LARGE SCALE GENOMIC DNA]</scope>
    <source>
        <strain evidence="4 5">YIM 96934</strain>
    </source>
</reference>
<evidence type="ECO:0000256" key="2">
    <source>
        <dbReference type="ARBA" id="ARBA00023002"/>
    </source>
</evidence>